<dbReference type="Proteomes" id="UP001732700">
    <property type="component" value="Chromosome 5D"/>
</dbReference>
<sequence>MPDSRVVREQEDDDDASEGVENDDDSYVNEAFLADTENRSINMMQMGTSADDECGAGHGCFDQHNSMKHGVSTSYTPFSSYASDGPSTKSVFGKEKGSHVVKLAPDLPAINLPPSVRVISQMEFHQNAAHFNGTSDNAAKDMLPVLPPTITGPVYTQLNLFPDHSANDRLQQHGIINGSATEDGAEQDFPMHPLLFQHPREVHSSYSHPVKNLNSHSRSFDLSPFEKVQVEKSNNQTTDDMEGAPVNANTIDFHPLLQRTEVEMHGEAPEEDCHQFANQSDHPIREASTSLREWENSIDLQASTRACERENNIDLGIHLGSSMNFRNANDISTISQSSIQPEGSIIAGISNLEPVYASHHNVEEPSEEAMQGIVMEQEELTDSEEDIQHVEFECEEMDDSEEEQAHDAEPCSTANKGTSKLQESNDQYQIQQGLDRVVKQGASSTNKSHGSSSARSGRAKLKPVRGKRIGSRTGQRLSTARTSDPSPARTRTGTRRTKRRQKEAGLEHKSSDSRRSRKSPAPG</sequence>
<reference evidence="1" key="2">
    <citation type="submission" date="2025-09" db="UniProtKB">
        <authorList>
            <consortium name="EnsemblPlants"/>
        </authorList>
    </citation>
    <scope>IDENTIFICATION</scope>
</reference>
<organism evidence="1 2">
    <name type="scientific">Avena sativa</name>
    <name type="common">Oat</name>
    <dbReference type="NCBI Taxonomy" id="4498"/>
    <lineage>
        <taxon>Eukaryota</taxon>
        <taxon>Viridiplantae</taxon>
        <taxon>Streptophyta</taxon>
        <taxon>Embryophyta</taxon>
        <taxon>Tracheophyta</taxon>
        <taxon>Spermatophyta</taxon>
        <taxon>Magnoliopsida</taxon>
        <taxon>Liliopsida</taxon>
        <taxon>Poales</taxon>
        <taxon>Poaceae</taxon>
        <taxon>BOP clade</taxon>
        <taxon>Pooideae</taxon>
        <taxon>Poodae</taxon>
        <taxon>Poeae</taxon>
        <taxon>Poeae Chloroplast Group 1 (Aveneae type)</taxon>
        <taxon>Aveninae</taxon>
        <taxon>Avena</taxon>
    </lineage>
</organism>
<proteinExistence type="predicted"/>
<dbReference type="EnsemblPlants" id="AVESA.00010b.r2.5DG0952340.1">
    <property type="protein sequence ID" value="AVESA.00010b.r2.5DG0952340.1.CDS"/>
    <property type="gene ID" value="AVESA.00010b.r2.5DG0952340"/>
</dbReference>
<evidence type="ECO:0000313" key="1">
    <source>
        <dbReference type="EnsemblPlants" id="AVESA.00010b.r2.5DG0952340.1.CDS"/>
    </source>
</evidence>
<reference evidence="1" key="1">
    <citation type="submission" date="2021-05" db="EMBL/GenBank/DDBJ databases">
        <authorList>
            <person name="Scholz U."/>
            <person name="Mascher M."/>
            <person name="Fiebig A."/>
        </authorList>
    </citation>
    <scope>NUCLEOTIDE SEQUENCE [LARGE SCALE GENOMIC DNA]</scope>
</reference>
<keyword evidence="2" id="KW-1185">Reference proteome</keyword>
<name>A0ACD5Y6Y6_AVESA</name>
<accession>A0ACD5Y6Y6</accession>
<evidence type="ECO:0000313" key="2">
    <source>
        <dbReference type="Proteomes" id="UP001732700"/>
    </source>
</evidence>
<protein>
    <submittedName>
        <fullName evidence="1">Uncharacterized protein</fullName>
    </submittedName>
</protein>